<evidence type="ECO:0000313" key="1">
    <source>
        <dbReference type="EMBL" id="NHC37101.1"/>
    </source>
</evidence>
<proteinExistence type="predicted"/>
<dbReference type="InterPro" id="IPR025633">
    <property type="entry name" value="DUF4291"/>
</dbReference>
<dbReference type="RefSeq" id="WP_039713911.1">
    <property type="nucleotide sequence ID" value="NZ_JTJC03000006.1"/>
</dbReference>
<accession>A0A9X5E8Y3</accession>
<sequence>MSLVTELYRSQIDRLPKSGNHIVAQSDDRSIVVYQAYRPAIGRFAAEHGYFGGEFKFEQLSIL</sequence>
<dbReference type="Pfam" id="PF14124">
    <property type="entry name" value="DUF4291"/>
    <property type="match status" value="1"/>
</dbReference>
<reference evidence="1 2" key="1">
    <citation type="journal article" date="2015" name="Genome Announc.">
        <title>Draft Genome Sequence of the Terrestrial Cyanobacterium Scytonema millei VB511283, Isolated from Eastern India.</title>
        <authorList>
            <person name="Sen D."/>
            <person name="Chandrababunaidu M.M."/>
            <person name="Singh D."/>
            <person name="Sanghi N."/>
            <person name="Ghorai A."/>
            <person name="Mishra G.P."/>
            <person name="Madduluri M."/>
            <person name="Adhikary S.P."/>
            <person name="Tripathy S."/>
        </authorList>
    </citation>
    <scope>NUCLEOTIDE SEQUENCE [LARGE SCALE GENOMIC DNA]</scope>
    <source>
        <strain evidence="1 2">VB511283</strain>
    </source>
</reference>
<dbReference type="AlphaFoldDB" id="A0A9X5E8Y3"/>
<gene>
    <name evidence="1" type="ORF">QH73_0021100</name>
</gene>
<dbReference type="EMBL" id="JTJC03000006">
    <property type="protein sequence ID" value="NHC37101.1"/>
    <property type="molecule type" value="Genomic_DNA"/>
</dbReference>
<dbReference type="OrthoDB" id="65842at2"/>
<comment type="caution">
    <text evidence="1">The sequence shown here is derived from an EMBL/GenBank/DDBJ whole genome shotgun (WGS) entry which is preliminary data.</text>
</comment>
<organism evidence="1 2">
    <name type="scientific">Scytonema millei VB511283</name>
    <dbReference type="NCBI Taxonomy" id="1245923"/>
    <lineage>
        <taxon>Bacteria</taxon>
        <taxon>Bacillati</taxon>
        <taxon>Cyanobacteriota</taxon>
        <taxon>Cyanophyceae</taxon>
        <taxon>Nostocales</taxon>
        <taxon>Scytonemataceae</taxon>
        <taxon>Scytonema</taxon>
    </lineage>
</organism>
<keyword evidence="2" id="KW-1185">Reference proteome</keyword>
<protein>
    <submittedName>
        <fullName evidence="1">DUF4291 domain-containing protein</fullName>
    </submittedName>
</protein>
<evidence type="ECO:0000313" key="2">
    <source>
        <dbReference type="Proteomes" id="UP000031532"/>
    </source>
</evidence>
<name>A0A9X5E8Y3_9CYAN</name>
<dbReference type="Proteomes" id="UP000031532">
    <property type="component" value="Unassembled WGS sequence"/>
</dbReference>